<dbReference type="PANTHER" id="PTHR13554:SF10">
    <property type="entry name" value="26S PROTEASOME NON-ATPASE REGULATORY SUBUNIT 5"/>
    <property type="match status" value="1"/>
</dbReference>
<dbReference type="InterPro" id="IPR019538">
    <property type="entry name" value="PSMD5"/>
</dbReference>
<gene>
    <name evidence="3" type="ORF">CHIRRI_LOCUS10845</name>
</gene>
<evidence type="ECO:0000313" key="4">
    <source>
        <dbReference type="Proteomes" id="UP001153620"/>
    </source>
</evidence>
<dbReference type="GO" id="GO:0043248">
    <property type="term" value="P:proteasome assembly"/>
    <property type="evidence" value="ECO:0007669"/>
    <property type="project" value="InterPro"/>
</dbReference>
<dbReference type="GO" id="GO:0005829">
    <property type="term" value="C:cytosol"/>
    <property type="evidence" value="ECO:0007669"/>
    <property type="project" value="TreeGrafter"/>
</dbReference>
<dbReference type="EMBL" id="OU895879">
    <property type="protein sequence ID" value="CAG9807999.1"/>
    <property type="molecule type" value="Genomic_DNA"/>
</dbReference>
<keyword evidence="4" id="KW-1185">Reference proteome</keyword>
<accession>A0A9N9WWB6</accession>
<evidence type="ECO:0000256" key="2">
    <source>
        <dbReference type="ARBA" id="ARBA00014933"/>
    </source>
</evidence>
<dbReference type="InterPro" id="IPR016024">
    <property type="entry name" value="ARM-type_fold"/>
</dbReference>
<proteinExistence type="inferred from homology"/>
<evidence type="ECO:0000313" key="3">
    <source>
        <dbReference type="EMBL" id="CAG9807999.1"/>
    </source>
</evidence>
<dbReference type="AlphaFoldDB" id="A0A9N9WWB6"/>
<comment type="similarity">
    <text evidence="1">Belongs to the proteasome subunit S5B/HSM3 family.</text>
</comment>
<dbReference type="OrthoDB" id="10250600at2759"/>
<reference evidence="3" key="2">
    <citation type="submission" date="2022-10" db="EMBL/GenBank/DDBJ databases">
        <authorList>
            <consortium name="ENA_rothamsted_submissions"/>
            <consortium name="culmorum"/>
            <person name="King R."/>
        </authorList>
    </citation>
    <scope>NUCLEOTIDE SEQUENCE</scope>
</reference>
<dbReference type="PANTHER" id="PTHR13554">
    <property type="entry name" value="26S PROTEASOME NON-ATPASE REGULATORY SUBUNIT 5-RELATED"/>
    <property type="match status" value="1"/>
</dbReference>
<dbReference type="Pfam" id="PF10508">
    <property type="entry name" value="Proteasom_PSMB"/>
    <property type="match status" value="1"/>
</dbReference>
<organism evidence="3 4">
    <name type="scientific">Chironomus riparius</name>
    <dbReference type="NCBI Taxonomy" id="315576"/>
    <lineage>
        <taxon>Eukaryota</taxon>
        <taxon>Metazoa</taxon>
        <taxon>Ecdysozoa</taxon>
        <taxon>Arthropoda</taxon>
        <taxon>Hexapoda</taxon>
        <taxon>Insecta</taxon>
        <taxon>Pterygota</taxon>
        <taxon>Neoptera</taxon>
        <taxon>Endopterygota</taxon>
        <taxon>Diptera</taxon>
        <taxon>Nematocera</taxon>
        <taxon>Chironomoidea</taxon>
        <taxon>Chironomidae</taxon>
        <taxon>Chironominae</taxon>
        <taxon>Chironomus</taxon>
    </lineage>
</organism>
<evidence type="ECO:0000256" key="1">
    <source>
        <dbReference type="ARBA" id="ARBA00006823"/>
    </source>
</evidence>
<sequence>MQEIINRINNLSLESNEEEVGELLNELKNSLIQNPDVSKSILNANFINSVENWIQLDNVTLMCQDILDISLSHFKIADSDSFGIIELLLKSSPPIQRIAIRKLQTDCLAISAFVPKSTVLLLIKCLNSEHVNIGPATIKLLVECLREDLLNDADIIHQLSPSLDTTKTEALCRIYEVCVRIGIKNFTSFEKVQFIIDKCVSNLTSGSDVLLQLNLLDILQSLCLRDYGLSYLENKNVLQNLSRKIEDINEDPLSGLLLPGLMKFFGGVASLYPQKIFQNYSSLFDLLFNCILEDHPSLIYSALDTLGYLSKSDECKKSLDNDFGHKFVQVVEHVYQNIPNYPNDVKVRALLCLEQVFAPDDYEEMINNQITSICEKWCIGLFGPSKDFSTLLNICKTPFDDLSTAAFKLVKSLAIYSFGQEGIAKTGGFVEYLMSRKSGSTLELKQKKYEVIEILARSSIFDATLIAQFRKYIREGINFVEPMSEVSLESS</sequence>
<name>A0A9N9WWB6_9DIPT</name>
<dbReference type="SUPFAM" id="SSF48371">
    <property type="entry name" value="ARM repeat"/>
    <property type="match status" value="1"/>
</dbReference>
<reference evidence="3" key="1">
    <citation type="submission" date="2022-01" db="EMBL/GenBank/DDBJ databases">
        <authorList>
            <person name="King R."/>
        </authorList>
    </citation>
    <scope>NUCLEOTIDE SEQUENCE</scope>
</reference>
<dbReference type="Proteomes" id="UP001153620">
    <property type="component" value="Chromosome 3"/>
</dbReference>
<protein>
    <recommendedName>
        <fullName evidence="2">26S proteasome non-ATPase regulatory subunit 5</fullName>
    </recommendedName>
</protein>
<dbReference type="Gene3D" id="1.25.10.10">
    <property type="entry name" value="Leucine-rich Repeat Variant"/>
    <property type="match status" value="1"/>
</dbReference>
<dbReference type="InterPro" id="IPR011989">
    <property type="entry name" value="ARM-like"/>
</dbReference>